<dbReference type="RefSeq" id="WP_097016365.1">
    <property type="nucleotide sequence ID" value="NZ_OBDZ01000002.1"/>
</dbReference>
<feature type="domain" description="Cytoskeleton protein RodZ-like C-terminal" evidence="3">
    <location>
        <begin position="217"/>
        <end position="280"/>
    </location>
</feature>
<evidence type="ECO:0000256" key="1">
    <source>
        <dbReference type="SAM" id="Coils"/>
    </source>
</evidence>
<accession>A0A285FIE3</accession>
<keyword evidence="2" id="KW-0472">Membrane</keyword>
<keyword evidence="5" id="KW-1185">Reference proteome</keyword>
<dbReference type="PANTHER" id="PTHR34475:SF1">
    <property type="entry name" value="CYTOSKELETON PROTEIN RODZ"/>
    <property type="match status" value="1"/>
</dbReference>
<organism evidence="4 5">
    <name type="scientific">Orenia metallireducens</name>
    <dbReference type="NCBI Taxonomy" id="1413210"/>
    <lineage>
        <taxon>Bacteria</taxon>
        <taxon>Bacillati</taxon>
        <taxon>Bacillota</taxon>
        <taxon>Clostridia</taxon>
        <taxon>Halanaerobiales</taxon>
        <taxon>Halobacteroidaceae</taxon>
        <taxon>Orenia</taxon>
    </lineage>
</organism>
<proteinExistence type="predicted"/>
<evidence type="ECO:0000313" key="4">
    <source>
        <dbReference type="EMBL" id="SNY11069.1"/>
    </source>
</evidence>
<dbReference type="Proteomes" id="UP000219573">
    <property type="component" value="Unassembled WGS sequence"/>
</dbReference>
<dbReference type="InterPro" id="IPR010982">
    <property type="entry name" value="Lambda_DNA-bd_dom_sf"/>
</dbReference>
<dbReference type="InterPro" id="IPR050400">
    <property type="entry name" value="Bact_Cytoskel_RodZ"/>
</dbReference>
<evidence type="ECO:0000256" key="2">
    <source>
        <dbReference type="SAM" id="Phobius"/>
    </source>
</evidence>
<feature type="coiled-coil region" evidence="1">
    <location>
        <begin position="148"/>
        <end position="175"/>
    </location>
</feature>
<keyword evidence="2" id="KW-0812">Transmembrane</keyword>
<dbReference type="EMBL" id="OBDZ01000002">
    <property type="protein sequence ID" value="SNY11069.1"/>
    <property type="molecule type" value="Genomic_DNA"/>
</dbReference>
<reference evidence="5" key="1">
    <citation type="submission" date="2017-09" db="EMBL/GenBank/DDBJ databases">
        <authorList>
            <person name="Varghese N."/>
            <person name="Submissions S."/>
        </authorList>
    </citation>
    <scope>NUCLEOTIDE SEQUENCE [LARGE SCALE GENOMIC DNA]</scope>
    <source>
        <strain evidence="5">MSL47</strain>
    </source>
</reference>
<sequence>MVENLRRFKERREELGISLKEAEEETRIRIDYLRAIEEGDFDYIEAEVYLRGFLKVYSAYLGLDTRQVLEDYKKLKEPEIIEEEVIKKESFKDKILSSFDEHQNVVLMSCLIGIVLLIIGLLAVVGFKLYGLIDESGNMANGSPSIETTQMKEEIMQAKDDKEIKEDEAVEVKEENTVAEVKKDTVENNVQETAMYKEDNDKLANEEVIAEKITIQVETIDDSWYSVEVDGNVLFKGLVVANKQKTFSGEKIRVKIGNAAGIRVIKDGKIMGPFGSKGEVIIKEFSID</sequence>
<dbReference type="OrthoDB" id="9797543at2"/>
<keyword evidence="1" id="KW-0175">Coiled coil</keyword>
<evidence type="ECO:0000259" key="3">
    <source>
        <dbReference type="Pfam" id="PF13464"/>
    </source>
</evidence>
<gene>
    <name evidence="4" type="ORF">SAMN06265827_10298</name>
</gene>
<dbReference type="AlphaFoldDB" id="A0A285FIE3"/>
<dbReference type="Pfam" id="PF13464">
    <property type="entry name" value="RodZ_C"/>
    <property type="match status" value="1"/>
</dbReference>
<keyword evidence="2" id="KW-1133">Transmembrane helix</keyword>
<evidence type="ECO:0000313" key="5">
    <source>
        <dbReference type="Proteomes" id="UP000219573"/>
    </source>
</evidence>
<dbReference type="Pfam" id="PF13413">
    <property type="entry name" value="HTH_25"/>
    <property type="match status" value="1"/>
</dbReference>
<dbReference type="InterPro" id="IPR025194">
    <property type="entry name" value="RodZ-like_C"/>
</dbReference>
<dbReference type="Gene3D" id="1.10.260.40">
    <property type="entry name" value="lambda repressor-like DNA-binding domains"/>
    <property type="match status" value="1"/>
</dbReference>
<dbReference type="GO" id="GO:0003677">
    <property type="term" value="F:DNA binding"/>
    <property type="evidence" value="ECO:0007669"/>
    <property type="project" value="InterPro"/>
</dbReference>
<dbReference type="PANTHER" id="PTHR34475">
    <property type="match status" value="1"/>
</dbReference>
<feature type="transmembrane region" description="Helical" evidence="2">
    <location>
        <begin position="105"/>
        <end position="130"/>
    </location>
</feature>
<name>A0A285FIE3_9FIRM</name>
<protein>
    <submittedName>
        <fullName evidence="4">Protein RodZ, contains Xre-like HTH and DUF4115 domains</fullName>
    </submittedName>
</protein>